<proteinExistence type="predicted"/>
<keyword evidence="3" id="KW-1185">Reference proteome</keyword>
<organism evidence="2 3">
    <name type="scientific">Floridaenema flaviceps BLCC-F50</name>
    <dbReference type="NCBI Taxonomy" id="3153642"/>
    <lineage>
        <taxon>Bacteria</taxon>
        <taxon>Bacillati</taxon>
        <taxon>Cyanobacteriota</taxon>
        <taxon>Cyanophyceae</taxon>
        <taxon>Oscillatoriophycideae</taxon>
        <taxon>Aerosakkonematales</taxon>
        <taxon>Aerosakkonemataceae</taxon>
        <taxon>Floridanema</taxon>
        <taxon>Floridanema flaviceps</taxon>
    </lineage>
</organism>
<feature type="coiled-coil region" evidence="1">
    <location>
        <begin position="62"/>
        <end position="105"/>
    </location>
</feature>
<evidence type="ECO:0000313" key="2">
    <source>
        <dbReference type="EMBL" id="MFB2895218.1"/>
    </source>
</evidence>
<comment type="caution">
    <text evidence="2">The sequence shown here is derived from an EMBL/GenBank/DDBJ whole genome shotgun (WGS) entry which is preliminary data.</text>
</comment>
<dbReference type="EMBL" id="JBHFNR010000146">
    <property type="protein sequence ID" value="MFB2895218.1"/>
    <property type="molecule type" value="Genomic_DNA"/>
</dbReference>
<keyword evidence="1" id="KW-0175">Coiled coil</keyword>
<dbReference type="Proteomes" id="UP001576784">
    <property type="component" value="Unassembled WGS sequence"/>
</dbReference>
<dbReference type="RefSeq" id="WP_413264858.1">
    <property type="nucleotide sequence ID" value="NZ_JBHFNR010000146.1"/>
</dbReference>
<reference evidence="2 3" key="1">
    <citation type="submission" date="2024-09" db="EMBL/GenBank/DDBJ databases">
        <title>Floridaenema gen nov. (Aerosakkonemataceae, Aerosakkonematales ord. nov., Cyanobacteria) from benthic tropical and subtropical fresh waters, with the description of four new species.</title>
        <authorList>
            <person name="Moretto J.A."/>
            <person name="Berthold D.E."/>
            <person name="Lefler F.W."/>
            <person name="Huang I.-S."/>
            <person name="Laughinghouse H. IV."/>
        </authorList>
    </citation>
    <scope>NUCLEOTIDE SEQUENCE [LARGE SCALE GENOMIC DNA]</scope>
    <source>
        <strain evidence="2 3">BLCC-F50</strain>
    </source>
</reference>
<evidence type="ECO:0000256" key="1">
    <source>
        <dbReference type="SAM" id="Coils"/>
    </source>
</evidence>
<evidence type="ECO:0000313" key="3">
    <source>
        <dbReference type="Proteomes" id="UP001576784"/>
    </source>
</evidence>
<accession>A0ABV4XVC6</accession>
<name>A0ABV4XVC6_9CYAN</name>
<gene>
    <name evidence="2" type="ORF">ACE1CI_20105</name>
</gene>
<sequence length="127" mass="14173">MKALLIATANKQPDIDIPLPDSTTSPVGDILVSGSIGLGLGVLIVREIVKSVSDWWQHRLELSKAEEMAEIAEDQADRAMLQEMIKDLREQNKVLRDQNQTLVLEICQLRRMMEMSGPVTPPLPKQS</sequence>
<protein>
    <submittedName>
        <fullName evidence="2">Uncharacterized protein</fullName>
    </submittedName>
</protein>